<feature type="domain" description="Peptidase S9 prolyl oligopeptidase catalytic" evidence="1">
    <location>
        <begin position="436"/>
        <end position="640"/>
    </location>
</feature>
<dbReference type="InterPro" id="IPR001375">
    <property type="entry name" value="Peptidase_S9_cat"/>
</dbReference>
<dbReference type="PANTHER" id="PTHR43056">
    <property type="entry name" value="PEPTIDASE S9 PROLYL OLIGOPEPTIDASE"/>
    <property type="match status" value="1"/>
</dbReference>
<dbReference type="EMBL" id="JAGTTN010000007">
    <property type="protein sequence ID" value="MCC2033856.1"/>
    <property type="molecule type" value="Genomic_DNA"/>
</dbReference>
<evidence type="ECO:0000259" key="1">
    <source>
        <dbReference type="Pfam" id="PF00326"/>
    </source>
</evidence>
<reference evidence="2" key="1">
    <citation type="submission" date="2021-04" db="EMBL/GenBank/DDBJ databases">
        <title>Microbacterium tenobrionis sp. nov. and Microbacterium allomyrinae sp. nov., isolated from larvae of Tenobrio molitor and Allomyrina dichotoma, respectively.</title>
        <authorList>
            <person name="Lee S.D."/>
        </authorList>
    </citation>
    <scope>NUCLEOTIDE SEQUENCE</scope>
    <source>
        <strain evidence="2">BWT-G7</strain>
    </source>
</reference>
<dbReference type="Gene3D" id="3.40.50.1820">
    <property type="entry name" value="alpha/beta hydrolase"/>
    <property type="match status" value="1"/>
</dbReference>
<name>A0A9X1LY10_9MICO</name>
<proteinExistence type="predicted"/>
<protein>
    <submittedName>
        <fullName evidence="2">S9 family peptidase</fullName>
    </submittedName>
</protein>
<dbReference type="Gene3D" id="2.120.10.30">
    <property type="entry name" value="TolB, C-terminal domain"/>
    <property type="match status" value="1"/>
</dbReference>
<evidence type="ECO:0000313" key="3">
    <source>
        <dbReference type="Proteomes" id="UP001139354"/>
    </source>
</evidence>
<dbReference type="Proteomes" id="UP001139354">
    <property type="component" value="Unassembled WGS sequence"/>
</dbReference>
<dbReference type="Pfam" id="PF00326">
    <property type="entry name" value="Peptidase_S9"/>
    <property type="match status" value="1"/>
</dbReference>
<dbReference type="GO" id="GO:0008236">
    <property type="term" value="F:serine-type peptidase activity"/>
    <property type="evidence" value="ECO:0007669"/>
    <property type="project" value="InterPro"/>
</dbReference>
<gene>
    <name evidence="2" type="ORF">KEC57_16845</name>
</gene>
<dbReference type="InterPro" id="IPR029058">
    <property type="entry name" value="AB_hydrolase_fold"/>
</dbReference>
<dbReference type="AlphaFoldDB" id="A0A9X1LY10"/>
<comment type="caution">
    <text evidence="2">The sequence shown here is derived from an EMBL/GenBank/DDBJ whole genome shotgun (WGS) entry which is preliminary data.</text>
</comment>
<dbReference type="InterPro" id="IPR011042">
    <property type="entry name" value="6-blade_b-propeller_TolB-like"/>
</dbReference>
<dbReference type="PANTHER" id="PTHR43056:SF5">
    <property type="entry name" value="PEPTIDASE S9 PROLYL OLIGOPEPTIDASE CATALYTIC DOMAIN-CONTAINING PROTEIN"/>
    <property type="match status" value="1"/>
</dbReference>
<dbReference type="SUPFAM" id="SSF53474">
    <property type="entry name" value="alpha/beta-Hydrolases"/>
    <property type="match status" value="1"/>
</dbReference>
<sequence length="652" mass="69280">MEPVTTPSAPALPYGSWPSPVSAAEVSAASPRIEGARYVAAERWWGESVPDEGGRTTIRRMTASGVVEDVIAAPWSARSRVHEYGGGSWTASDDGVLFFVEKADQRVWRVDPGTDPRPLTPVAGDTRFGGLTLQQGRLLAIRETHDRTPVPQREIVEIPTTVIAEEFLTITALVGGSDFVAQPALSPDGSHLAWIAWNHPNMPWDRAELRVGRLEEGVVAEWAGVAGGDSSPLQPVWTDTDEIVYADDPTGRWNLWRARLVAEAGGSGLAFAREPIAPADADTGGPLWVLGPRWFAELGDGRIVSVRTNGADELVLVASDGIERLTVDAVTRMSIEDCRGSRALLTGAGPDGAGLWDVDVDRPERAELLVGGATPWGAKWMPRARAITVPGPRGPVHAFDYPPTNPLAAAPEADRPPYVVFVHGGPTDHVGGAASGKIAYFTSRGIGVLDVNYGGSSGYGRAYRERLLGQWGVVDVEDVVAAARGLAEAGAADPARIAIAGGSAGGWTVLCALTRSDAFAAGISRYGVADLRRLAEDTHDFEARYLDAMVGPLPEAEALYIERSPLSHLDRLRTPLLIEQGLDDLVVPPSQSEAVRDALAANGVAHAYLAFEGEGHGFRRADTLTRTLEAELAFLGQVLGFDTPGVAPIDLA</sequence>
<organism evidence="2 3">
    <name type="scientific">Microbacterium allomyrinae</name>
    <dbReference type="NCBI Taxonomy" id="2830666"/>
    <lineage>
        <taxon>Bacteria</taxon>
        <taxon>Bacillati</taxon>
        <taxon>Actinomycetota</taxon>
        <taxon>Actinomycetes</taxon>
        <taxon>Micrococcales</taxon>
        <taxon>Microbacteriaceae</taxon>
        <taxon>Microbacterium</taxon>
    </lineage>
</organism>
<dbReference type="SUPFAM" id="SSF69322">
    <property type="entry name" value="Tricorn protease domain 2"/>
    <property type="match status" value="1"/>
</dbReference>
<dbReference type="GO" id="GO:0006508">
    <property type="term" value="P:proteolysis"/>
    <property type="evidence" value="ECO:0007669"/>
    <property type="project" value="InterPro"/>
</dbReference>
<accession>A0A9X1LY10</accession>
<dbReference type="InterPro" id="IPR050585">
    <property type="entry name" value="Xaa-Pro_dipeptidyl-ppase/CocE"/>
</dbReference>
<keyword evidence="3" id="KW-1185">Reference proteome</keyword>
<evidence type="ECO:0000313" key="2">
    <source>
        <dbReference type="EMBL" id="MCC2033856.1"/>
    </source>
</evidence>